<dbReference type="GO" id="GO:0000166">
    <property type="term" value="F:nucleotide binding"/>
    <property type="evidence" value="ECO:0007669"/>
    <property type="project" value="InterPro"/>
</dbReference>
<dbReference type="Gene3D" id="3.30.360.10">
    <property type="entry name" value="Dihydrodipicolinate Reductase, domain 2"/>
    <property type="match status" value="1"/>
</dbReference>
<dbReference type="Pfam" id="PF01408">
    <property type="entry name" value="GFO_IDH_MocA"/>
    <property type="match status" value="1"/>
</dbReference>
<dbReference type="Pfam" id="PF22725">
    <property type="entry name" value="GFO_IDH_MocA_C3"/>
    <property type="match status" value="1"/>
</dbReference>
<accession>A0A369UQ76</accession>
<organism evidence="4 5">
    <name type="scientific">Dyella tabacisoli</name>
    <dbReference type="NCBI Taxonomy" id="2282381"/>
    <lineage>
        <taxon>Bacteria</taxon>
        <taxon>Pseudomonadati</taxon>
        <taxon>Pseudomonadota</taxon>
        <taxon>Gammaproteobacteria</taxon>
        <taxon>Lysobacterales</taxon>
        <taxon>Rhodanobacteraceae</taxon>
        <taxon>Dyella</taxon>
    </lineage>
</organism>
<dbReference type="SUPFAM" id="SSF51735">
    <property type="entry name" value="NAD(P)-binding Rossmann-fold domains"/>
    <property type="match status" value="1"/>
</dbReference>
<feature type="domain" description="Gfo/Idh/MocA-like oxidoreductase N-terminal" evidence="2">
    <location>
        <begin position="12"/>
        <end position="132"/>
    </location>
</feature>
<dbReference type="OrthoDB" id="9801953at2"/>
<dbReference type="InterPro" id="IPR050463">
    <property type="entry name" value="Gfo/Idh/MocA_oxidrdct_glycsds"/>
</dbReference>
<dbReference type="InterPro" id="IPR036291">
    <property type="entry name" value="NAD(P)-bd_dom_sf"/>
</dbReference>
<keyword evidence="5" id="KW-1185">Reference proteome</keyword>
<dbReference type="Gene3D" id="3.40.50.720">
    <property type="entry name" value="NAD(P)-binding Rossmann-like Domain"/>
    <property type="match status" value="1"/>
</dbReference>
<dbReference type="RefSeq" id="WP_114844426.1">
    <property type="nucleotide sequence ID" value="NZ_JBHSPE010000001.1"/>
</dbReference>
<comment type="caution">
    <text evidence="4">The sequence shown here is derived from an EMBL/GenBank/DDBJ whole genome shotgun (WGS) entry which is preliminary data.</text>
</comment>
<evidence type="ECO:0000313" key="5">
    <source>
        <dbReference type="Proteomes" id="UP000253782"/>
    </source>
</evidence>
<sequence length="346" mass="37617">MTATPMESVQAIRWGIIGCGAVTEVKSGPGFSKAPHSSLVAVMRRDGAKARDYAQRHGVPNWYDDAAALIADPQVNAVYVATPPSTHKQYALMCIAAGKPVYVEKPMAMDAAECAQIVQAGRAAGVPVFVAYYRRMLPRFRKVRELLFDEHAIGTPRIVNTVLYEPHHPRYHDPKNLPWHVQPEISGGGIFMDIGCHTLDILDWLFGPIVSASGHASNQLKAYPVEDTVAMSFAFGNGMLGTGLWNFDSATHHDSIDVIGTRGRISFATFGNGPIRVENAAGVSEFKIDNPLHIQQPLIETIVAELTGQAGACPSTAESGMRTSWVMDQVMRDYRIAQSTAASNSR</sequence>
<dbReference type="InterPro" id="IPR000683">
    <property type="entry name" value="Gfo/Idh/MocA-like_OxRdtase_N"/>
</dbReference>
<dbReference type="InterPro" id="IPR055170">
    <property type="entry name" value="GFO_IDH_MocA-like_dom"/>
</dbReference>
<keyword evidence="1" id="KW-0560">Oxidoreductase</keyword>
<dbReference type="AlphaFoldDB" id="A0A369UQ76"/>
<evidence type="ECO:0000256" key="1">
    <source>
        <dbReference type="ARBA" id="ARBA00023002"/>
    </source>
</evidence>
<evidence type="ECO:0000313" key="4">
    <source>
        <dbReference type="EMBL" id="RDD82914.1"/>
    </source>
</evidence>
<proteinExistence type="predicted"/>
<dbReference type="PANTHER" id="PTHR43818:SF11">
    <property type="entry name" value="BCDNA.GH03377"/>
    <property type="match status" value="1"/>
</dbReference>
<protein>
    <submittedName>
        <fullName evidence="4">Gfo/Idh/MocA family oxidoreductase</fullName>
    </submittedName>
</protein>
<dbReference type="GO" id="GO:0016491">
    <property type="term" value="F:oxidoreductase activity"/>
    <property type="evidence" value="ECO:0007669"/>
    <property type="project" value="UniProtKB-KW"/>
</dbReference>
<reference evidence="4 5" key="1">
    <citation type="submission" date="2018-07" db="EMBL/GenBank/DDBJ databases">
        <title>Dyella tabacisoli L4-6T, whole genome shotgun sequence.</title>
        <authorList>
            <person name="Zhou X.-K."/>
            <person name="Li W.-J."/>
            <person name="Duan Y.-Q."/>
        </authorList>
    </citation>
    <scope>NUCLEOTIDE SEQUENCE [LARGE SCALE GENOMIC DNA]</scope>
    <source>
        <strain evidence="4 5">L4-6</strain>
    </source>
</reference>
<evidence type="ECO:0000259" key="3">
    <source>
        <dbReference type="Pfam" id="PF22725"/>
    </source>
</evidence>
<dbReference type="Proteomes" id="UP000253782">
    <property type="component" value="Unassembled WGS sequence"/>
</dbReference>
<evidence type="ECO:0000259" key="2">
    <source>
        <dbReference type="Pfam" id="PF01408"/>
    </source>
</evidence>
<name>A0A369UQ76_9GAMM</name>
<feature type="domain" description="GFO/IDH/MocA-like oxidoreductase" evidence="3">
    <location>
        <begin position="140"/>
        <end position="265"/>
    </location>
</feature>
<dbReference type="SUPFAM" id="SSF55347">
    <property type="entry name" value="Glyceraldehyde-3-phosphate dehydrogenase-like, C-terminal domain"/>
    <property type="match status" value="1"/>
</dbReference>
<dbReference type="PANTHER" id="PTHR43818">
    <property type="entry name" value="BCDNA.GH03377"/>
    <property type="match status" value="1"/>
</dbReference>
<dbReference type="EMBL" id="QQAH01000003">
    <property type="protein sequence ID" value="RDD82914.1"/>
    <property type="molecule type" value="Genomic_DNA"/>
</dbReference>
<gene>
    <name evidence="4" type="ORF">DVJ77_05225</name>
</gene>